<accession>A0ABM9I5A4</accession>
<sequence>MTAFPEPSEENSFLADHIAILRDSYRHWTGRELVDPRMNHHEAARYLFFAPFAVLSHDNAKDPIFNYANRTAMSLFGMNWAELTAFPSRLSAERQNQENRERLLAEVMERGYVDDYRGIRISKQQRRFLIEHVTIWNLLDARGIYCGQAARFSDWKFV</sequence>
<dbReference type="InterPro" id="IPR035965">
    <property type="entry name" value="PAS-like_dom_sf"/>
</dbReference>
<organism evidence="2 3">
    <name type="scientific">Methylocaldum szegediense</name>
    <dbReference type="NCBI Taxonomy" id="73780"/>
    <lineage>
        <taxon>Bacteria</taxon>
        <taxon>Pseudomonadati</taxon>
        <taxon>Pseudomonadota</taxon>
        <taxon>Gammaproteobacteria</taxon>
        <taxon>Methylococcales</taxon>
        <taxon>Methylococcaceae</taxon>
        <taxon>Methylocaldum</taxon>
    </lineage>
</organism>
<evidence type="ECO:0000313" key="3">
    <source>
        <dbReference type="Proteomes" id="UP001162030"/>
    </source>
</evidence>
<evidence type="ECO:0000259" key="1">
    <source>
        <dbReference type="Pfam" id="PF08670"/>
    </source>
</evidence>
<dbReference type="Proteomes" id="UP001162030">
    <property type="component" value="Chromosome"/>
</dbReference>
<name>A0ABM9I5A4_9GAMM</name>
<dbReference type="Pfam" id="PF08670">
    <property type="entry name" value="MEKHLA"/>
    <property type="match status" value="1"/>
</dbReference>
<proteinExistence type="predicted"/>
<evidence type="ECO:0000313" key="2">
    <source>
        <dbReference type="EMBL" id="CAI8900938.1"/>
    </source>
</evidence>
<feature type="domain" description="MEKHLA" evidence="1">
    <location>
        <begin position="16"/>
        <end position="157"/>
    </location>
</feature>
<gene>
    <name evidence="2" type="ORF">MSZNOR_3438</name>
</gene>
<reference evidence="2 3" key="1">
    <citation type="submission" date="2023-03" db="EMBL/GenBank/DDBJ databases">
        <authorList>
            <person name="Pearce D."/>
        </authorList>
    </citation>
    <scope>NUCLEOTIDE SEQUENCE [LARGE SCALE GENOMIC DNA]</scope>
    <source>
        <strain evidence="2">Msz</strain>
    </source>
</reference>
<dbReference type="EMBL" id="OX458333">
    <property type="protein sequence ID" value="CAI8900938.1"/>
    <property type="molecule type" value="Genomic_DNA"/>
</dbReference>
<keyword evidence="3" id="KW-1185">Reference proteome</keyword>
<dbReference type="InterPro" id="IPR013978">
    <property type="entry name" value="MEKHLA"/>
</dbReference>
<dbReference type="SUPFAM" id="SSF55785">
    <property type="entry name" value="PYP-like sensor domain (PAS domain)"/>
    <property type="match status" value="1"/>
</dbReference>
<protein>
    <submittedName>
        <fullName evidence="2">MEKHLA domain-containing protein</fullName>
    </submittedName>
</protein>